<dbReference type="RefSeq" id="WP_187597168.1">
    <property type="nucleotide sequence ID" value="NZ_CP060714.1"/>
</dbReference>
<sequence length="332" mass="36288">MPSTHLTIGAVARRAGVTVRTLHHYDSIGLVCPGARSESGYRLYSAEDIQRLHAVQSLKQLGLSLDAIAATLSGRGVTPRQLLAGQIAEAARVQEQARALREKLQFLEQAVSDKAASPDDLLEGIRLLETHQRYLSGGGSRQLLARWRRACKQWQPIADALERCRAQAEPVDTAQVQLLAQRWMNVAMQVFQGRLAVILEWARMHREAPEAALHAGLAPALIGYLEQAVALRLAALQRHLTPQELNRLDGTTAPAWEAFAARGEQLLARGVPPHAKAARALLGEYRELAARTVRHDPALAARLAQAHASEPLLAQGHFVTPALRKYLDAVPA</sequence>
<evidence type="ECO:0000313" key="5">
    <source>
        <dbReference type="Proteomes" id="UP000515811"/>
    </source>
</evidence>
<organism evidence="4 5">
    <name type="scientific">Diaphorobacter ruginosibacter</name>
    <dbReference type="NCBI Taxonomy" id="1715720"/>
    <lineage>
        <taxon>Bacteria</taxon>
        <taxon>Pseudomonadati</taxon>
        <taxon>Pseudomonadota</taxon>
        <taxon>Betaproteobacteria</taxon>
        <taxon>Burkholderiales</taxon>
        <taxon>Comamonadaceae</taxon>
        <taxon>Diaphorobacter</taxon>
    </lineage>
</organism>
<keyword evidence="5" id="KW-1185">Reference proteome</keyword>
<protein>
    <submittedName>
        <fullName evidence="4">MerR family transcriptional regulator</fullName>
    </submittedName>
</protein>
<dbReference type="PRINTS" id="PR00040">
    <property type="entry name" value="HTHMERR"/>
</dbReference>
<dbReference type="GO" id="GO:0003677">
    <property type="term" value="F:DNA binding"/>
    <property type="evidence" value="ECO:0007669"/>
    <property type="project" value="UniProtKB-KW"/>
</dbReference>
<evidence type="ECO:0000259" key="3">
    <source>
        <dbReference type="PROSITE" id="PS50937"/>
    </source>
</evidence>
<dbReference type="CDD" id="cd01106">
    <property type="entry name" value="HTH_TipAL-Mta"/>
    <property type="match status" value="1"/>
</dbReference>
<dbReference type="SMART" id="SM00422">
    <property type="entry name" value="HTH_MERR"/>
    <property type="match status" value="1"/>
</dbReference>
<evidence type="ECO:0000256" key="1">
    <source>
        <dbReference type="ARBA" id="ARBA00023125"/>
    </source>
</evidence>
<dbReference type="PANTHER" id="PTHR30204">
    <property type="entry name" value="REDOX-CYCLING DRUG-SENSING TRANSCRIPTIONAL ACTIVATOR SOXR"/>
    <property type="match status" value="1"/>
</dbReference>
<dbReference type="Gene3D" id="1.10.1660.10">
    <property type="match status" value="1"/>
</dbReference>
<dbReference type="InterPro" id="IPR047057">
    <property type="entry name" value="MerR_fam"/>
</dbReference>
<feature type="domain" description="HTH merR-type" evidence="3">
    <location>
        <begin position="5"/>
        <end position="74"/>
    </location>
</feature>
<dbReference type="PROSITE" id="PS00552">
    <property type="entry name" value="HTH_MERR_1"/>
    <property type="match status" value="1"/>
</dbReference>
<gene>
    <name evidence="4" type="ORF">H9K76_20785</name>
</gene>
<dbReference type="Proteomes" id="UP000515811">
    <property type="component" value="Chromosome"/>
</dbReference>
<dbReference type="PANTHER" id="PTHR30204:SF90">
    <property type="entry name" value="HTH-TYPE TRANSCRIPTIONAL ACTIVATOR MTA"/>
    <property type="match status" value="1"/>
</dbReference>
<name>A0A7G9RMS7_9BURK</name>
<dbReference type="GO" id="GO:0003700">
    <property type="term" value="F:DNA-binding transcription factor activity"/>
    <property type="evidence" value="ECO:0007669"/>
    <property type="project" value="InterPro"/>
</dbReference>
<accession>A0A7G9RMS7</accession>
<evidence type="ECO:0000313" key="4">
    <source>
        <dbReference type="EMBL" id="QNN56902.1"/>
    </source>
</evidence>
<feature type="coiled-coil region" evidence="2">
    <location>
        <begin position="83"/>
        <end position="110"/>
    </location>
</feature>
<dbReference type="SUPFAM" id="SSF46955">
    <property type="entry name" value="Putative DNA-binding domain"/>
    <property type="match status" value="1"/>
</dbReference>
<dbReference type="EMBL" id="CP060714">
    <property type="protein sequence ID" value="QNN56902.1"/>
    <property type="molecule type" value="Genomic_DNA"/>
</dbReference>
<keyword evidence="1" id="KW-0238">DNA-binding</keyword>
<dbReference type="Pfam" id="PF13411">
    <property type="entry name" value="MerR_1"/>
    <property type="match status" value="1"/>
</dbReference>
<dbReference type="PROSITE" id="PS50937">
    <property type="entry name" value="HTH_MERR_2"/>
    <property type="match status" value="1"/>
</dbReference>
<proteinExistence type="predicted"/>
<dbReference type="InterPro" id="IPR000551">
    <property type="entry name" value="MerR-type_HTH_dom"/>
</dbReference>
<evidence type="ECO:0000256" key="2">
    <source>
        <dbReference type="SAM" id="Coils"/>
    </source>
</evidence>
<dbReference type="AlphaFoldDB" id="A0A7G9RMS7"/>
<dbReference type="InterPro" id="IPR009061">
    <property type="entry name" value="DNA-bd_dom_put_sf"/>
</dbReference>
<keyword evidence="2" id="KW-0175">Coiled coil</keyword>
<dbReference type="KEGG" id="drg:H9K76_20785"/>
<reference evidence="4 5" key="1">
    <citation type="submission" date="2020-08" db="EMBL/GenBank/DDBJ databases">
        <title>Genome sequence of Diaphorobacter ruginosibacter DSM 27467T.</title>
        <authorList>
            <person name="Hyun D.-W."/>
            <person name="Bae J.-W."/>
        </authorList>
    </citation>
    <scope>NUCLEOTIDE SEQUENCE [LARGE SCALE GENOMIC DNA]</scope>
    <source>
        <strain evidence="4 5">DSM 27467</strain>
    </source>
</reference>